<organism evidence="3 4">
    <name type="scientific">Musa troglodytarum</name>
    <name type="common">fe'i banana</name>
    <dbReference type="NCBI Taxonomy" id="320322"/>
    <lineage>
        <taxon>Eukaryota</taxon>
        <taxon>Viridiplantae</taxon>
        <taxon>Streptophyta</taxon>
        <taxon>Embryophyta</taxon>
        <taxon>Tracheophyta</taxon>
        <taxon>Spermatophyta</taxon>
        <taxon>Magnoliopsida</taxon>
        <taxon>Liliopsida</taxon>
        <taxon>Zingiberales</taxon>
        <taxon>Musaceae</taxon>
        <taxon>Musa</taxon>
    </lineage>
</organism>
<dbReference type="Proteomes" id="UP001055439">
    <property type="component" value="Chromosome 5"/>
</dbReference>
<dbReference type="PANTHER" id="PTHR48411">
    <property type="entry name" value="OS01G0948300 PROTEIN"/>
    <property type="match status" value="1"/>
</dbReference>
<protein>
    <submittedName>
        <fullName evidence="3">Family member</fullName>
    </submittedName>
</protein>
<feature type="domain" description="CRAL-TRIO" evidence="2">
    <location>
        <begin position="102"/>
        <end position="259"/>
    </location>
</feature>
<dbReference type="PANTHER" id="PTHR48411:SF1">
    <property type="entry name" value="OS01G0948300 PROTEIN"/>
    <property type="match status" value="1"/>
</dbReference>
<evidence type="ECO:0000313" key="4">
    <source>
        <dbReference type="Proteomes" id="UP001055439"/>
    </source>
</evidence>
<dbReference type="InterPro" id="IPR036865">
    <property type="entry name" value="CRAL-TRIO_dom_sf"/>
</dbReference>
<dbReference type="EMBL" id="CP097507">
    <property type="protein sequence ID" value="URE02410.1"/>
    <property type="molecule type" value="Genomic_DNA"/>
</dbReference>
<feature type="region of interest" description="Disordered" evidence="1">
    <location>
        <begin position="1"/>
        <end position="22"/>
    </location>
</feature>
<accession>A0A9E7FU51</accession>
<dbReference type="InterPro" id="IPR001251">
    <property type="entry name" value="CRAL-TRIO_dom"/>
</dbReference>
<dbReference type="SMART" id="SM00516">
    <property type="entry name" value="SEC14"/>
    <property type="match status" value="1"/>
</dbReference>
<evidence type="ECO:0000313" key="3">
    <source>
        <dbReference type="EMBL" id="URE02410.1"/>
    </source>
</evidence>
<dbReference type="Pfam" id="PF13716">
    <property type="entry name" value="CRAL_TRIO_2"/>
    <property type="match status" value="1"/>
</dbReference>
<keyword evidence="4" id="KW-1185">Reference proteome</keyword>
<evidence type="ECO:0000259" key="2">
    <source>
        <dbReference type="SMART" id="SM00516"/>
    </source>
</evidence>
<evidence type="ECO:0000256" key="1">
    <source>
        <dbReference type="SAM" id="MobiDB-lite"/>
    </source>
</evidence>
<dbReference type="AlphaFoldDB" id="A0A9E7FU51"/>
<name>A0A9E7FU51_9LILI</name>
<feature type="compositionally biased region" description="Basic and acidic residues" evidence="1">
    <location>
        <begin position="1"/>
        <end position="10"/>
    </location>
</feature>
<gene>
    <name evidence="3" type="ORF">MUK42_21539</name>
</gene>
<reference evidence="3" key="1">
    <citation type="submission" date="2022-05" db="EMBL/GenBank/DDBJ databases">
        <title>The Musa troglodytarum L. genome provides insights into the mechanism of non-climacteric behaviour and enrichment of carotenoids.</title>
        <authorList>
            <person name="Wang J."/>
        </authorList>
    </citation>
    <scope>NUCLEOTIDE SEQUENCE</scope>
    <source>
        <tissue evidence="3">Leaf</tissue>
    </source>
</reference>
<dbReference type="OrthoDB" id="365077at2759"/>
<dbReference type="Gene3D" id="3.40.525.10">
    <property type="entry name" value="CRAL-TRIO lipid binding domain"/>
    <property type="match status" value="1"/>
</dbReference>
<proteinExistence type="predicted"/>
<dbReference type="SUPFAM" id="SSF52087">
    <property type="entry name" value="CRAL/TRIO domain"/>
    <property type="match status" value="1"/>
</dbReference>
<sequence length="301" mass="34069">MAGSQDEDRVLPVASLTGPSQTWEPTDHVRLHVMTQPLQYGIFRSNIPLPNQVPVTLISPRLLPYNNPPGSSLPRQETGPRPTLHLCFTNSAKYMMSVDRAERLLEEAFKIQGRDKKGRKILRIVGKFFPARELMGAGQGGVGEEALQSFLERRVFPDIGGAPFVVVYMHSLVQRSENFPGVAALRSAYEALPAAVRDGLRAVYFVHPGLQARLFFATFGRFLFSAGLYRKLRYVSRLEFLWEHMRRGEVEVPEFVQDHDEELEHRPLMDYGLVESDHHHRAFDDPAMDSAASMHSLRCIS</sequence>